<dbReference type="RefSeq" id="WP_110399823.1">
    <property type="nucleotide sequence ID" value="NZ_QJJS01000004.1"/>
</dbReference>
<gene>
    <name evidence="2" type="ORF">C7444_10418</name>
</gene>
<feature type="transmembrane region" description="Helical" evidence="1">
    <location>
        <begin position="123"/>
        <end position="146"/>
    </location>
</feature>
<dbReference type="OrthoDB" id="8481133at2"/>
<dbReference type="Proteomes" id="UP000247811">
    <property type="component" value="Unassembled WGS sequence"/>
</dbReference>
<accession>A0A318H2E6</accession>
<feature type="transmembrane region" description="Helical" evidence="1">
    <location>
        <begin position="52"/>
        <end position="73"/>
    </location>
</feature>
<name>A0A318H2E6_9BURK</name>
<keyword evidence="1" id="KW-1133">Transmembrane helix</keyword>
<proteinExistence type="predicted"/>
<feature type="transmembrane region" description="Helical" evidence="1">
    <location>
        <begin position="93"/>
        <end position="111"/>
    </location>
</feature>
<dbReference type="Pfam" id="PF11391">
    <property type="entry name" value="DUF2798"/>
    <property type="match status" value="2"/>
</dbReference>
<keyword evidence="1" id="KW-0812">Transmembrane</keyword>
<organism evidence="2 3">
    <name type="scientific">Sphaerotilus hippei</name>
    <dbReference type="NCBI Taxonomy" id="744406"/>
    <lineage>
        <taxon>Bacteria</taxon>
        <taxon>Pseudomonadati</taxon>
        <taxon>Pseudomonadota</taxon>
        <taxon>Betaproteobacteria</taxon>
        <taxon>Burkholderiales</taxon>
        <taxon>Sphaerotilaceae</taxon>
        <taxon>Sphaerotilus</taxon>
    </lineage>
</organism>
<keyword evidence="1" id="KW-0472">Membrane</keyword>
<dbReference type="InterPro" id="IPR021529">
    <property type="entry name" value="DUF2798"/>
</dbReference>
<dbReference type="AlphaFoldDB" id="A0A318H2E6"/>
<evidence type="ECO:0000256" key="1">
    <source>
        <dbReference type="SAM" id="Phobius"/>
    </source>
</evidence>
<protein>
    <submittedName>
        <fullName evidence="2">Uncharacterized protein DUF2798</fullName>
    </submittedName>
</protein>
<dbReference type="EMBL" id="QJJS01000004">
    <property type="protein sequence ID" value="PXW97417.1"/>
    <property type="molecule type" value="Genomic_DNA"/>
</dbReference>
<keyword evidence="3" id="KW-1185">Reference proteome</keyword>
<evidence type="ECO:0000313" key="3">
    <source>
        <dbReference type="Proteomes" id="UP000247811"/>
    </source>
</evidence>
<evidence type="ECO:0000313" key="2">
    <source>
        <dbReference type="EMBL" id="PXW97417.1"/>
    </source>
</evidence>
<reference evidence="2 3" key="1">
    <citation type="submission" date="2018-05" db="EMBL/GenBank/DDBJ databases">
        <title>Genomic Encyclopedia of Type Strains, Phase IV (KMG-IV): sequencing the most valuable type-strain genomes for metagenomic binning, comparative biology and taxonomic classification.</title>
        <authorList>
            <person name="Goeker M."/>
        </authorList>
    </citation>
    <scope>NUCLEOTIDE SEQUENCE [LARGE SCALE GENOMIC DNA]</scope>
    <source>
        <strain evidence="2 3">DSM 566</strain>
    </source>
</reference>
<sequence>MNTGSAPRPASRLSRLRRLAPVLCIPPLIGLVLTGFITWVNVGFADDFVSRWLRGFVSALPVMALGFAIMGVLGSLLQRHFGHLPDVLKKVMLALSMACTMEFLLATVVTLSNVGWNDGYASAWLAAFLKSLPVGLGIGLLMGFVIKPRIDRLMARV</sequence>
<comment type="caution">
    <text evidence="2">The sequence shown here is derived from an EMBL/GenBank/DDBJ whole genome shotgun (WGS) entry which is preliminary data.</text>
</comment>
<feature type="transmembrane region" description="Helical" evidence="1">
    <location>
        <begin position="20"/>
        <end position="40"/>
    </location>
</feature>